<name>A0AC61QKT9_9BACT</name>
<keyword evidence="2" id="KW-1185">Reference proteome</keyword>
<proteinExistence type="predicted"/>
<evidence type="ECO:0000313" key="2">
    <source>
        <dbReference type="Proteomes" id="UP000294588"/>
    </source>
</evidence>
<dbReference type="EC" id="2.1.1.170" evidence="1"/>
<dbReference type="Proteomes" id="UP000294588">
    <property type="component" value="Unassembled WGS sequence"/>
</dbReference>
<keyword evidence="1" id="KW-0489">Methyltransferase</keyword>
<dbReference type="EMBL" id="SMOG01000001">
    <property type="protein sequence ID" value="TDF74565.1"/>
    <property type="molecule type" value="Genomic_DNA"/>
</dbReference>
<gene>
    <name evidence="1" type="primary">rsmG</name>
    <name evidence="1" type="ORF">E0946_00310</name>
</gene>
<comment type="caution">
    <text evidence="1">The sequence shown here is derived from an EMBL/GenBank/DDBJ whole genome shotgun (WGS) entry which is preliminary data.</text>
</comment>
<evidence type="ECO:0000313" key="1">
    <source>
        <dbReference type="EMBL" id="TDF74565.1"/>
    </source>
</evidence>
<accession>A0AC61QKT9</accession>
<keyword evidence="1" id="KW-0808">Transferase</keyword>
<organism evidence="1 2">
    <name type="scientific">Candidatus Syntrophosphaera thermopropionivorans</name>
    <dbReference type="NCBI Taxonomy" id="2593015"/>
    <lineage>
        <taxon>Bacteria</taxon>
        <taxon>Pseudomonadati</taxon>
        <taxon>Candidatus Cloacimonadota</taxon>
        <taxon>Candidatus Cloacimonadia</taxon>
        <taxon>Candidatus Cloacimonadales</taxon>
        <taxon>Candidatus Cloacimonadaceae</taxon>
        <taxon>Candidatus Syntrophosphaera</taxon>
    </lineage>
</organism>
<sequence>MIKEKEEFIQFLQELKLSDIDTIISRFEKYYQLLIEYNQHINLFSRATPVSNLWTHHFLDSLLPLKVIDFSNKKIMDFGSGGGLPGIPVKLAVPSCKMVLIDSIHKRVRATSEMILKMELSDCESICSRLEDYDTDEKFDYLLCRAVKMEKRYFGPIKRLLKPEGMMLLYKAKDYSDIAALNPRELIKEDLSYGRRVIYALAPSMLR</sequence>
<reference evidence="1" key="1">
    <citation type="submission" date="2019-03" db="EMBL/GenBank/DDBJ databases">
        <title>Candidatus Syntrophosphaera thermopropionivorans: a novel player in syntrophic propionate oxidation during anaerobic digestion.</title>
        <authorList>
            <person name="Dyksma S."/>
        </authorList>
    </citation>
    <scope>NUCLEOTIDE SEQUENCE</scope>
    <source>
        <strain evidence="1">W5</strain>
    </source>
</reference>
<protein>
    <submittedName>
        <fullName evidence="1">16S rRNA (Guanine(527)-N(7))-methyltransferase RsmG</fullName>
        <ecNumber evidence="1">2.1.1.170</ecNumber>
    </submittedName>
</protein>